<accession>A0A484CKQ7</accession>
<feature type="compositionally biased region" description="Basic and acidic residues" evidence="1">
    <location>
        <begin position="1288"/>
        <end position="1298"/>
    </location>
</feature>
<dbReference type="PANTHER" id="PTHR23039">
    <property type="entry name" value="NANCE-HORAN SYNDROME PROTEIN"/>
    <property type="match status" value="1"/>
</dbReference>
<protein>
    <recommendedName>
        <fullName evidence="4">KIAA1522</fullName>
    </recommendedName>
</protein>
<feature type="compositionally biased region" description="Acidic residues" evidence="1">
    <location>
        <begin position="1051"/>
        <end position="1063"/>
    </location>
</feature>
<feature type="region of interest" description="Disordered" evidence="1">
    <location>
        <begin position="1104"/>
        <end position="1130"/>
    </location>
</feature>
<evidence type="ECO:0008006" key="4">
    <source>
        <dbReference type="Google" id="ProtNLM"/>
    </source>
</evidence>
<feature type="compositionally biased region" description="Polar residues" evidence="1">
    <location>
        <begin position="144"/>
        <end position="155"/>
    </location>
</feature>
<feature type="region of interest" description="Disordered" evidence="1">
    <location>
        <begin position="23"/>
        <end position="42"/>
    </location>
</feature>
<feature type="compositionally biased region" description="Basic and acidic residues" evidence="1">
    <location>
        <begin position="1029"/>
        <end position="1039"/>
    </location>
</feature>
<dbReference type="InterPro" id="IPR024845">
    <property type="entry name" value="NHS-like"/>
</dbReference>
<gene>
    <name evidence="2" type="ORF">EPR50_G00151170</name>
</gene>
<feature type="compositionally biased region" description="Low complexity" evidence="1">
    <location>
        <begin position="665"/>
        <end position="678"/>
    </location>
</feature>
<feature type="compositionally biased region" description="Low complexity" evidence="1">
    <location>
        <begin position="622"/>
        <end position="649"/>
    </location>
</feature>
<sequence>MSRRRSTGDLVPRDITEILAREARVQRGQKKQGSSLGQAFSWLKGSRRKKSLSNRLNQTGIGVTDAKLGLQDHEPAKAGPKGNEDQKRLTVHYRTSQHYQENVFIEGSRPQYLEDLHTEAQEGLKILQQEEHTNGVNFPDAESIASTDTLSPEQDISSKDRGDSPETSSTAGSTDTTVTPAVSTRPVLTRQGSTFKPLNPVKRLDKSRKRSRRTTIMGIPNQVQKELALHRNSTFQQLVSSSNQDGNVTNSQSGVVIIPTVDGGSPVANKEGARVHLSDLEASGDEQLLRKHLQEMYQDEQPLNHQGIASYPCPTSTLRPKSLALPGMTNSSSFCPSTVFSFLQEPQGPVMSMSPQATYLSTIIPNAVLPASIDVIEIDRSSSRTRGSSVNHGGSVRTVSKSSLASGDLSVSPFLSRRSDGDGSQTDNSHNNSTLMTTSASGSNWSESQSSKTINSNSSPVSSKGSTRSGNTQRVGPNGRESQTEQSSGDQDLVSLRSLVSMISSYNSKRENVVTGQEHESDVSGSVAAGDDAKTRQNFTRSLSVMKTKQPPAPPRRTNSLHSNKIRSNSRVLVDIDDSESGGVANTTENTVAKDEIKSVPADTSRIPTFVPNSTGSSCVDASSSPLSPTQASSTEAGGATEAESSSSSPQRTPSEGGKFERTMSPSSGYSSQSGTPTLSPKGISPTSPDKQKKKPVKPERSVSRASSSAASPSSSLTSLSSGTSESVNPDVSTCSPSLPPQGSPPTVAAKELTPDNNSSTLGVEVRKLLNIPPPPNVKAPCPPPPETWVHNRRTFQLLCGPCPNVSTVTQKPAQIHDSTVKQAGTQTEDIKEMHVVVEKQSTIDKSVLELSESKAKPETLLETGPEGVHKETENREFPRTERESVEASADVQKQEQSSSPVVKDPESPKKDPPPVMKKPMAVLHREELVSTEPSVDRQQIQMSSSATTEGHLPVENHTAFSQHEVVILVHKSDHDMDKSEVTSMQTLSVEVPKMSKASPPPTPPPAYHPTPPLPRKTPPSSVSAPPDELQRLQEEVHVAESCWPPPPPPMEEDSVFGGDEVDFPLPPPPFVTDSVANVMDSCLTELDVPRRPTEEVRETIEDLSEAGTSVHGQIPDVSPAVPQTVTDTKPEVAVQVSKADTADEISCRPVEKCLAISDSVPPPPVNSPSLPTIAGAENPVPVSALVPPSGFRKRDTLKIENQPPSELPVSTQPPIPVPVAPPLPAENLIPGVHFRRQPSVQNREARSKELLSRHKSAPIPKEDANIPLVTPSLLQMVRLRSVNMAEDQVKPPSEDKSTNQGGSDQENCPVSIPGPQNTPQKPIRKSLSLKSPPQTVKTSSVVINTPSMRLQEAIRMKTAAMSSRDALPSRLGVRSSTYSSVGEQGALSLKSPEGCDMHKSPASTASFIFSRSTKTVVIDKTPAASSTEAQASLKQSLAAELMQASDKSKAPAFSNGGGKLDKVPPPVAKKPAHGSISASQHLPAFSAKMDFSVEGNGAIAGVHHMSGIIPSETTTTRVTADTIETLF</sequence>
<feature type="compositionally biased region" description="Polar residues" evidence="1">
    <location>
        <begin position="1329"/>
        <end position="1339"/>
    </location>
</feature>
<keyword evidence="3" id="KW-1185">Reference proteome</keyword>
<feature type="compositionally biased region" description="Polar residues" evidence="1">
    <location>
        <begin position="384"/>
        <end position="405"/>
    </location>
</feature>
<feature type="compositionally biased region" description="Basic and acidic residues" evidence="1">
    <location>
        <begin position="868"/>
        <end position="886"/>
    </location>
</feature>
<feature type="region of interest" description="Disordered" evidence="1">
    <location>
        <begin position="1202"/>
        <end position="1223"/>
    </location>
</feature>
<dbReference type="Pfam" id="PF15273">
    <property type="entry name" value="NHS"/>
    <property type="match status" value="1"/>
</dbReference>
<reference evidence="2 3" key="1">
    <citation type="submission" date="2019-01" db="EMBL/GenBank/DDBJ databases">
        <title>A chromosome-scale genome assembly of the yellow perch, Perca flavescens.</title>
        <authorList>
            <person name="Feron R."/>
            <person name="Morvezen R."/>
            <person name="Bestin A."/>
            <person name="Haffray P."/>
            <person name="Klopp C."/>
            <person name="Zahm M."/>
            <person name="Cabau C."/>
            <person name="Roques C."/>
            <person name="Donnadieu C."/>
            <person name="Bouchez O."/>
            <person name="Christie M."/>
            <person name="Larson W."/>
            <person name="Guiguen Y."/>
        </authorList>
    </citation>
    <scope>NUCLEOTIDE SEQUENCE [LARGE SCALE GENOMIC DNA]</scope>
    <source>
        <strain evidence="2">YP-PL-M2</strain>
        <tissue evidence="2">Blood</tissue>
    </source>
</reference>
<feature type="compositionally biased region" description="Low complexity" evidence="1">
    <location>
        <begin position="446"/>
        <end position="466"/>
    </location>
</feature>
<feature type="compositionally biased region" description="Low complexity" evidence="1">
    <location>
        <begin position="704"/>
        <end position="728"/>
    </location>
</feature>
<organism evidence="2 3">
    <name type="scientific">Perca flavescens</name>
    <name type="common">American yellow perch</name>
    <name type="synonym">Morone flavescens</name>
    <dbReference type="NCBI Taxonomy" id="8167"/>
    <lineage>
        <taxon>Eukaryota</taxon>
        <taxon>Metazoa</taxon>
        <taxon>Chordata</taxon>
        <taxon>Craniata</taxon>
        <taxon>Vertebrata</taxon>
        <taxon>Euteleostomi</taxon>
        <taxon>Actinopterygii</taxon>
        <taxon>Neopterygii</taxon>
        <taxon>Teleostei</taxon>
        <taxon>Neoteleostei</taxon>
        <taxon>Acanthomorphata</taxon>
        <taxon>Eupercaria</taxon>
        <taxon>Perciformes</taxon>
        <taxon>Percoidei</taxon>
        <taxon>Percidae</taxon>
        <taxon>Percinae</taxon>
        <taxon>Perca</taxon>
    </lineage>
</organism>
<feature type="region of interest" description="Disordered" evidence="1">
    <location>
        <begin position="381"/>
        <end position="494"/>
    </location>
</feature>
<feature type="compositionally biased region" description="Polar residues" evidence="1">
    <location>
        <begin position="1299"/>
        <end position="1321"/>
    </location>
</feature>
<feature type="compositionally biased region" description="Polar residues" evidence="1">
    <location>
        <begin position="611"/>
        <end position="621"/>
    </location>
</feature>
<feature type="region of interest" description="Disordered" evidence="1">
    <location>
        <begin position="1286"/>
        <end position="1339"/>
    </location>
</feature>
<feature type="region of interest" description="Disordered" evidence="1">
    <location>
        <begin position="509"/>
        <end position="537"/>
    </location>
</feature>
<feature type="compositionally biased region" description="Polar residues" evidence="1">
    <location>
        <begin position="467"/>
        <end position="490"/>
    </location>
</feature>
<feature type="compositionally biased region" description="Basic and acidic residues" evidence="1">
    <location>
        <begin position="904"/>
        <end position="913"/>
    </location>
</feature>
<feature type="compositionally biased region" description="Polar residues" evidence="1">
    <location>
        <begin position="932"/>
        <end position="949"/>
    </location>
</feature>
<proteinExistence type="predicted"/>
<comment type="caution">
    <text evidence="2">The sequence shown here is derived from an EMBL/GenBank/DDBJ whole genome shotgun (WGS) entry which is preliminary data.</text>
</comment>
<feature type="compositionally biased region" description="Basic and acidic residues" evidence="1">
    <location>
        <begin position="509"/>
        <end position="522"/>
    </location>
</feature>
<feature type="compositionally biased region" description="Basic and acidic residues" evidence="1">
    <location>
        <begin position="1244"/>
        <end position="1253"/>
    </location>
</feature>
<feature type="region of interest" description="Disordered" evidence="1">
    <location>
        <begin position="137"/>
        <end position="199"/>
    </location>
</feature>
<feature type="region of interest" description="Disordered" evidence="1">
    <location>
        <begin position="577"/>
        <end position="762"/>
    </location>
</feature>
<feature type="compositionally biased region" description="Pro residues" evidence="1">
    <location>
        <begin position="999"/>
        <end position="1018"/>
    </location>
</feature>
<feature type="compositionally biased region" description="Polar residues" evidence="1">
    <location>
        <begin position="165"/>
        <end position="182"/>
    </location>
</feature>
<evidence type="ECO:0000256" key="1">
    <source>
        <dbReference type="SAM" id="MobiDB-lite"/>
    </source>
</evidence>
<feature type="region of interest" description="Disordered" evidence="1">
    <location>
        <begin position="849"/>
        <end position="951"/>
    </location>
</feature>
<feature type="region of interest" description="Disordered" evidence="1">
    <location>
        <begin position="992"/>
        <end position="1070"/>
    </location>
</feature>
<dbReference type="GO" id="GO:0030154">
    <property type="term" value="P:cell differentiation"/>
    <property type="evidence" value="ECO:0007669"/>
    <property type="project" value="TreeGrafter"/>
</dbReference>
<feature type="compositionally biased region" description="Polar residues" evidence="1">
    <location>
        <begin position="422"/>
        <end position="445"/>
    </location>
</feature>
<dbReference type="PANTHER" id="PTHR23039:SF6">
    <property type="entry name" value="SIMILAR TO MKIAA1522 PROTEIN"/>
    <property type="match status" value="1"/>
</dbReference>
<evidence type="ECO:0000313" key="3">
    <source>
        <dbReference type="Proteomes" id="UP000295070"/>
    </source>
</evidence>
<feature type="compositionally biased region" description="Pro residues" evidence="1">
    <location>
        <begin position="1212"/>
        <end position="1223"/>
    </location>
</feature>
<feature type="region of interest" description="Disordered" evidence="1">
    <location>
        <begin position="1449"/>
        <end position="1475"/>
    </location>
</feature>
<dbReference type="Proteomes" id="UP000295070">
    <property type="component" value="Chromosome 14"/>
</dbReference>
<name>A0A484CKQ7_PERFV</name>
<evidence type="ECO:0000313" key="2">
    <source>
        <dbReference type="EMBL" id="TDH04381.1"/>
    </source>
</evidence>
<feature type="region of interest" description="Disordered" evidence="1">
    <location>
        <begin position="1236"/>
        <end position="1265"/>
    </location>
</feature>
<dbReference type="EMBL" id="SCKG01000014">
    <property type="protein sequence ID" value="TDH04381.1"/>
    <property type="molecule type" value="Genomic_DNA"/>
</dbReference>